<dbReference type="InterPro" id="IPR003156">
    <property type="entry name" value="DHHA1_dom"/>
</dbReference>
<reference evidence="9" key="1">
    <citation type="submission" date="2023-06" db="EMBL/GenBank/DDBJ databases">
        <title>Cytophagales bacterium Strain LB-30, isolated from soil.</title>
        <authorList>
            <person name="Liu B."/>
        </authorList>
    </citation>
    <scope>NUCLEOTIDE SEQUENCE</scope>
    <source>
        <strain evidence="9">LB-30</strain>
    </source>
</reference>
<dbReference type="EMBL" id="JAUHJS010000008">
    <property type="protein sequence ID" value="MDN4166780.1"/>
    <property type="molecule type" value="Genomic_DNA"/>
</dbReference>
<keyword evidence="10" id="KW-1185">Reference proteome</keyword>
<accession>A0ABT8F8H2</accession>
<evidence type="ECO:0000313" key="9">
    <source>
        <dbReference type="EMBL" id="MDN4166780.1"/>
    </source>
</evidence>
<dbReference type="Pfam" id="PF02272">
    <property type="entry name" value="DHHA1"/>
    <property type="match status" value="1"/>
</dbReference>
<dbReference type="InterPro" id="IPR038763">
    <property type="entry name" value="DHH_sf"/>
</dbReference>
<keyword evidence="5 9" id="KW-0269">Exonuclease</keyword>
<dbReference type="InterPro" id="IPR041122">
    <property type="entry name" value="RecJ_OB"/>
</dbReference>
<dbReference type="NCBIfam" id="TIGR00644">
    <property type="entry name" value="recJ"/>
    <property type="match status" value="1"/>
</dbReference>
<evidence type="ECO:0000313" key="10">
    <source>
        <dbReference type="Proteomes" id="UP001168552"/>
    </source>
</evidence>
<dbReference type="InterPro" id="IPR001667">
    <property type="entry name" value="DDH_dom"/>
</dbReference>
<dbReference type="InterPro" id="IPR051673">
    <property type="entry name" value="SSDNA_exonuclease_RecJ"/>
</dbReference>
<sequence>MQKRWIISDQPHPQSISDLSAALNISTGLATLLVQRGIHSFDQAKDFFRPQLSQLHDPFLMKDMDKAVTRLSEALEQNERILIYGDYDVDGTTSVALVFQFLQQLGARVEYYIPDRYTEGYGVSQAGIEYAIQQGIALIISLDCGIKAHEKVAFAKTHGIDFIICDHHRPSDTLPDALAVLDAKRDDCPYPYKELSGCGVGFKLLQGLCMQNAINLESLYPFLDLVAISIASDIVPLTGENRIMAYYGLQKINTDPRPGVKALIELGGIRQPLNITSVVFGIGPRINAAGRIAHAHGAVKLLLSDTNEEALTQGERVNDRNSERKNFDSTITQEALNMIEENEVIREAKSTVLFKDTWHKGVIGIVASRCIEKYYRPTVILTESNNKATGSARSIPGFDLYEAIEECSDLLDQFGGHTYAAGLTLPIANIPLFQKRFEEVAQRKLTEELLTPQLEIDTELDFSKITEKFYRVLSQMEPFGPGNMAPVFISRHVTCYESPRLLKEQHLKLKLVQEGHSNILEAIAFGMGDLYPALCEADSFDIAYSIEQNEFKGTKTLQLNIKDIKV</sequence>
<feature type="domain" description="RecJ OB" evidence="8">
    <location>
        <begin position="456"/>
        <end position="563"/>
    </location>
</feature>
<dbReference type="SUPFAM" id="SSF64182">
    <property type="entry name" value="DHH phosphoesterases"/>
    <property type="match status" value="1"/>
</dbReference>
<dbReference type="Gene3D" id="3.90.1640.30">
    <property type="match status" value="1"/>
</dbReference>
<dbReference type="Pfam" id="PF17768">
    <property type="entry name" value="RecJ_OB"/>
    <property type="match status" value="1"/>
</dbReference>
<gene>
    <name evidence="9" type="primary">recJ</name>
    <name evidence="9" type="ORF">QWY31_14810</name>
</gene>
<comment type="similarity">
    <text evidence="1">Belongs to the RecJ family.</text>
</comment>
<dbReference type="Gene3D" id="3.10.310.30">
    <property type="match status" value="1"/>
</dbReference>
<protein>
    <recommendedName>
        <fullName evidence="2">Single-stranded-DNA-specific exonuclease RecJ</fullName>
    </recommendedName>
</protein>
<dbReference type="Proteomes" id="UP001168552">
    <property type="component" value="Unassembled WGS sequence"/>
</dbReference>
<evidence type="ECO:0000259" key="8">
    <source>
        <dbReference type="Pfam" id="PF17768"/>
    </source>
</evidence>
<keyword evidence="3" id="KW-0540">Nuclease</keyword>
<organism evidence="9 10">
    <name type="scientific">Shiella aurantiaca</name>
    <dbReference type="NCBI Taxonomy" id="3058365"/>
    <lineage>
        <taxon>Bacteria</taxon>
        <taxon>Pseudomonadati</taxon>
        <taxon>Bacteroidota</taxon>
        <taxon>Cytophagia</taxon>
        <taxon>Cytophagales</taxon>
        <taxon>Shiellaceae</taxon>
        <taxon>Shiella</taxon>
    </lineage>
</organism>
<evidence type="ECO:0000256" key="1">
    <source>
        <dbReference type="ARBA" id="ARBA00005915"/>
    </source>
</evidence>
<feature type="domain" description="DDH" evidence="6">
    <location>
        <begin position="80"/>
        <end position="230"/>
    </location>
</feature>
<evidence type="ECO:0000259" key="7">
    <source>
        <dbReference type="Pfam" id="PF02272"/>
    </source>
</evidence>
<evidence type="ECO:0000259" key="6">
    <source>
        <dbReference type="Pfam" id="PF01368"/>
    </source>
</evidence>
<evidence type="ECO:0000256" key="3">
    <source>
        <dbReference type="ARBA" id="ARBA00022722"/>
    </source>
</evidence>
<feature type="domain" description="DHHA1" evidence="7">
    <location>
        <begin position="352"/>
        <end position="441"/>
    </location>
</feature>
<evidence type="ECO:0000256" key="5">
    <source>
        <dbReference type="ARBA" id="ARBA00022839"/>
    </source>
</evidence>
<dbReference type="PANTHER" id="PTHR30255:SF2">
    <property type="entry name" value="SINGLE-STRANDED-DNA-SPECIFIC EXONUCLEASE RECJ"/>
    <property type="match status" value="1"/>
</dbReference>
<keyword evidence="4" id="KW-0378">Hydrolase</keyword>
<dbReference type="PANTHER" id="PTHR30255">
    <property type="entry name" value="SINGLE-STRANDED-DNA-SPECIFIC EXONUCLEASE RECJ"/>
    <property type="match status" value="1"/>
</dbReference>
<proteinExistence type="inferred from homology"/>
<comment type="caution">
    <text evidence="9">The sequence shown here is derived from an EMBL/GenBank/DDBJ whole genome shotgun (WGS) entry which is preliminary data.</text>
</comment>
<dbReference type="GO" id="GO:0004527">
    <property type="term" value="F:exonuclease activity"/>
    <property type="evidence" value="ECO:0007669"/>
    <property type="project" value="UniProtKB-KW"/>
</dbReference>
<evidence type="ECO:0000256" key="4">
    <source>
        <dbReference type="ARBA" id="ARBA00022801"/>
    </source>
</evidence>
<name>A0ABT8F8H2_9BACT</name>
<dbReference type="InterPro" id="IPR004610">
    <property type="entry name" value="RecJ"/>
</dbReference>
<dbReference type="RefSeq" id="WP_320005318.1">
    <property type="nucleotide sequence ID" value="NZ_JAUHJS010000008.1"/>
</dbReference>
<dbReference type="Pfam" id="PF01368">
    <property type="entry name" value="DHH"/>
    <property type="match status" value="1"/>
</dbReference>
<evidence type="ECO:0000256" key="2">
    <source>
        <dbReference type="ARBA" id="ARBA00019841"/>
    </source>
</evidence>